<dbReference type="AlphaFoldDB" id="A0AAV5CYN0"/>
<evidence type="ECO:0000313" key="2">
    <source>
        <dbReference type="EMBL" id="GJN03007.1"/>
    </source>
</evidence>
<evidence type="ECO:0000256" key="1">
    <source>
        <dbReference type="SAM" id="MobiDB-lite"/>
    </source>
</evidence>
<protein>
    <submittedName>
        <fullName evidence="2">Uncharacterized protein</fullName>
    </submittedName>
</protein>
<proteinExistence type="predicted"/>
<gene>
    <name evidence="2" type="primary">ga20404</name>
    <name evidence="2" type="ORF">PR202_ga20404</name>
</gene>
<reference evidence="2" key="2">
    <citation type="submission" date="2021-12" db="EMBL/GenBank/DDBJ databases">
        <title>Resequencing data analysis of finger millet.</title>
        <authorList>
            <person name="Hatakeyama M."/>
            <person name="Aluri S."/>
            <person name="Balachadran M.T."/>
            <person name="Sivarajan S.R."/>
            <person name="Poveda L."/>
            <person name="Shimizu-Inatsugi R."/>
            <person name="Schlapbach R."/>
            <person name="Sreeman S.M."/>
            <person name="Shimizu K.K."/>
        </authorList>
    </citation>
    <scope>NUCLEOTIDE SEQUENCE</scope>
</reference>
<feature type="region of interest" description="Disordered" evidence="1">
    <location>
        <begin position="1"/>
        <end position="59"/>
    </location>
</feature>
<feature type="compositionally biased region" description="Low complexity" evidence="1">
    <location>
        <begin position="40"/>
        <end position="59"/>
    </location>
</feature>
<organism evidence="2 3">
    <name type="scientific">Eleusine coracana subsp. coracana</name>
    <dbReference type="NCBI Taxonomy" id="191504"/>
    <lineage>
        <taxon>Eukaryota</taxon>
        <taxon>Viridiplantae</taxon>
        <taxon>Streptophyta</taxon>
        <taxon>Embryophyta</taxon>
        <taxon>Tracheophyta</taxon>
        <taxon>Spermatophyta</taxon>
        <taxon>Magnoliopsida</taxon>
        <taxon>Liliopsida</taxon>
        <taxon>Poales</taxon>
        <taxon>Poaceae</taxon>
        <taxon>PACMAD clade</taxon>
        <taxon>Chloridoideae</taxon>
        <taxon>Cynodonteae</taxon>
        <taxon>Eleusininae</taxon>
        <taxon>Eleusine</taxon>
    </lineage>
</organism>
<sequence length="141" mass="14822">MPQWVATVHKGNNSKISISNGRLKIGRDDPNPSPSRRARPAAAIASSLPSRRRSSTLARLPPRACPAVAASSLRRSAKVPDAWEARLRRRWSCRRGGAVASGAAARGAAGLQRISGDGGGVAADLGNSGRRELAANLRRRG</sequence>
<feature type="compositionally biased region" description="Polar residues" evidence="1">
    <location>
        <begin position="10"/>
        <end position="20"/>
    </location>
</feature>
<feature type="region of interest" description="Disordered" evidence="1">
    <location>
        <begin position="115"/>
        <end position="141"/>
    </location>
</feature>
<evidence type="ECO:0000313" key="3">
    <source>
        <dbReference type="Proteomes" id="UP001054889"/>
    </source>
</evidence>
<accession>A0AAV5CYN0</accession>
<reference evidence="2" key="1">
    <citation type="journal article" date="2018" name="DNA Res.">
        <title>Multiple hybrid de novo genome assembly of finger millet, an orphan allotetraploid crop.</title>
        <authorList>
            <person name="Hatakeyama M."/>
            <person name="Aluri S."/>
            <person name="Balachadran M.T."/>
            <person name="Sivarajan S.R."/>
            <person name="Patrignani A."/>
            <person name="Gruter S."/>
            <person name="Poveda L."/>
            <person name="Shimizu-Inatsugi R."/>
            <person name="Baeten J."/>
            <person name="Francoijs K.J."/>
            <person name="Nataraja K.N."/>
            <person name="Reddy Y.A.N."/>
            <person name="Phadnis S."/>
            <person name="Ravikumar R.L."/>
            <person name="Schlapbach R."/>
            <person name="Sreeman S.M."/>
            <person name="Shimizu K.K."/>
        </authorList>
    </citation>
    <scope>NUCLEOTIDE SEQUENCE</scope>
</reference>
<dbReference type="EMBL" id="BQKI01000009">
    <property type="protein sequence ID" value="GJN03007.1"/>
    <property type="molecule type" value="Genomic_DNA"/>
</dbReference>
<comment type="caution">
    <text evidence="2">The sequence shown here is derived from an EMBL/GenBank/DDBJ whole genome shotgun (WGS) entry which is preliminary data.</text>
</comment>
<dbReference type="Proteomes" id="UP001054889">
    <property type="component" value="Unassembled WGS sequence"/>
</dbReference>
<keyword evidence="3" id="KW-1185">Reference proteome</keyword>
<name>A0AAV5CYN0_ELECO</name>